<gene>
    <name evidence="1" type="ORF">GEA64_17300</name>
</gene>
<sequence>MYISLFGTSDYISHQLDEKLHHKESILHNTDLHKEEHGFLPYGGQGPAASCIFYDGERFNGSTLPQRDIYTYLVNSI</sequence>
<protein>
    <submittedName>
        <fullName evidence="1">Uncharacterized protein</fullName>
    </submittedName>
</protein>
<reference evidence="1 2" key="1">
    <citation type="journal article" date="2019" name="Nature">
        <title>A new antibiotic selectively kills Gram-negative pathogens.</title>
        <authorList>
            <person name="Imai Y."/>
            <person name="Meyer K.J."/>
            <person name="Iinishi A."/>
            <person name="Favre-Godal Q."/>
            <person name="Green R."/>
            <person name="Manuse S."/>
            <person name="Caboni M."/>
            <person name="Mori M."/>
            <person name="Niles S."/>
            <person name="Ghiglieri M."/>
            <person name="Honrao C."/>
            <person name="Ma X."/>
            <person name="Guo J.J."/>
            <person name="Makriyannis A."/>
            <person name="Linares-Otoya L."/>
            <person name="Boehringer N."/>
            <person name="Wuisan Z.G."/>
            <person name="Kaur H."/>
            <person name="Wu R."/>
            <person name="Mateus A."/>
            <person name="Typas A."/>
            <person name="Savitski M.M."/>
            <person name="Espinoza J.L."/>
            <person name="O'Rourke A."/>
            <person name="Nelson K.E."/>
            <person name="Hiller S."/>
            <person name="Noinaj N."/>
            <person name="Schaeberle T.F."/>
            <person name="D'Onofrio A."/>
            <person name="Lewis K."/>
        </authorList>
    </citation>
    <scope>NUCLEOTIDE SEQUENCE [LARGE SCALE GENOMIC DNA]</scope>
    <source>
        <strain evidence="1 2">HGB 1456</strain>
    </source>
</reference>
<evidence type="ECO:0000313" key="1">
    <source>
        <dbReference type="EMBL" id="MQL49600.1"/>
    </source>
</evidence>
<evidence type="ECO:0000313" key="2">
    <source>
        <dbReference type="Proteomes" id="UP000481739"/>
    </source>
</evidence>
<name>A0A7C9KF87_9GAMM</name>
<dbReference type="EMBL" id="WHZZ01000007">
    <property type="protein sequence ID" value="MQL49600.1"/>
    <property type="molecule type" value="Genomic_DNA"/>
</dbReference>
<proteinExistence type="predicted"/>
<accession>A0A7C9KF87</accession>
<dbReference type="Proteomes" id="UP000481739">
    <property type="component" value="Unassembled WGS sequence"/>
</dbReference>
<dbReference type="RefSeq" id="WP_152963525.1">
    <property type="nucleotide sequence ID" value="NZ_CAWOZU010000022.1"/>
</dbReference>
<dbReference type="AlphaFoldDB" id="A0A7C9KF87"/>
<comment type="caution">
    <text evidence="1">The sequence shown here is derived from an EMBL/GenBank/DDBJ whole genome shotgun (WGS) entry which is preliminary data.</text>
</comment>
<organism evidence="1 2">
    <name type="scientific">Photorhabdus khanii</name>
    <dbReference type="NCBI Taxonomy" id="1004150"/>
    <lineage>
        <taxon>Bacteria</taxon>
        <taxon>Pseudomonadati</taxon>
        <taxon>Pseudomonadota</taxon>
        <taxon>Gammaproteobacteria</taxon>
        <taxon>Enterobacterales</taxon>
        <taxon>Morganellaceae</taxon>
        <taxon>Photorhabdus</taxon>
    </lineage>
</organism>